<evidence type="ECO:0000256" key="1">
    <source>
        <dbReference type="ARBA" id="ARBA00004167"/>
    </source>
</evidence>
<evidence type="ECO:0000313" key="9">
    <source>
        <dbReference type="Proteomes" id="UP000601361"/>
    </source>
</evidence>
<evidence type="ECO:0000256" key="3">
    <source>
        <dbReference type="ARBA" id="ARBA00022989"/>
    </source>
</evidence>
<gene>
    <name evidence="8" type="ORF">GCM10011378_13600</name>
</gene>
<sequence>MPVYLRRILYALLGLVAFVLLVVAGVFVYLQTDSGQDFAARKAENYLRDKLQTDVRIAKFRTDFKHAISLDGVYIEDQKGDTLLSVGHLGVDLDLWALTKSQINLKSLELNDGRLAITRTEPDSISNYDFIVRAFASGDTTTVATTPADTTGAGFQYNIGDLRLTNILLTYNDQVDGMNVRTRVGELAVSMDEVDVDGSTYRVDQAALRNTGINIRQTKVPPDTPQDTAALKLEFGLNRAQLQNVSLIYRNDPSAQFINTRIGEADVTADNIDLVNSRVALNTLKLRNTSFAYAQNENVPVEQRVVNPAEAVRDLNAAVENATGQEASWVVSLKQSDINGVDVAFDNFNEPRQRTRIKGMDYNHLKFTNLTLNTENLRYSADSTTGRITQLAGQEQSGFAITRAAAQVHYDDHRIQLNDLDLVTPHSHLKRRIGIGYKDLAGIADDLPNLKLNGDLREARLGFRDVLYITPTLLDTPPFSSGPNQSFLISGLVSGRLGDLRVQNLDFVGFRNTVVRGGGRIQGLPNTDDRLILDLNLGYVRTTEADMRSLLPAGTLPELGINPNAPLTMSGQIQGRISNLALTNIDFRGLQGTRIRTTGRLVGLPNTDRRLYADFTIREFTSTAADIKGLLPAGTLPAGYNLPPRLTVSGTFRGRPTALVFDTNLHATTSFGNLTAKVNVGEGPQGQEPVAATFSTQGLDVGKFLGDPTIGKVTASGTLNGRGGLDPNQLRGQLNATVQQATYNGYTYRGITAKVDIDRNRYVVDASSKDDPNLNLDLLATIDLRNASNPTYTVDRLNLRGANLTALGFYTGGDLRVQGDLNANLSGSDLNTLNGTFSGNRIVIVSNNRPFALDSVTGRIVQRTGRTEVDFASSVADLTLRGNTRLGDLALELQRHIDRYFDLPGVQYRPSSEYRQFTFEANLKQPRLVQQLVPDLKRLTPFKLTGSYDSRAADLRLNTRIGRIVYMGYALDSLKLAVQSDPQKLDYALGLRRVSQDTTLQIPNPSLTGSIQNNEIGTRLRIAESDSAEKLNLAGALRVLNQGATYAFRFEPKLMLDEKQWDITPNNEIRYTTSTGALFAQNLVFSRNQRSLSLQTLAGAQYPLQMSMVNLDINGLGRAAGFQDSLIAGTLNGQAIAYSLGQPKQAFTANANLAGFVYNKATIGDLALQATNPTPDRYNVDARLTNQQGMDVRAVGYYLATPPSPIQFDVNVNRLDLKIIEPFSLGQLQQMAGGVSGQLAVTGTVAQPNLNGTLTTTPDATFTLTQLGAPYFLASQDIDFTNQGIGFDNFVVKDSVGNEAIINGNIRTTNYTSDFRFDLQATTENFLAIQSSRRENNLFWGKLLVDSDSRITGTLTLPVVRTRARVADGSNFFVGIPNDDPVKVERDGIVEFVDKSAPIDTMLARQVAIDSAETAAGYDIQAVVTVTDNTPFTIVVDEASGDNLRVQANGTLNTAIDPTGNITLTGRLDVTQGKYQMSLYDLASREFDIARGSSITWSGDPYNGQANVTAIYNVRAAPAELISSQGGTDETQNALARNQLPFEVDLKVTGQLLKPLISFDIRLPEEARSDLRGPIEARLTQLRQPSQESELNKQVFSLLVLNRFLADDPFKSSSGNLVAEQLRGSASQVLTQQLNNLTGSYLSNLGVELGVNSYADFSSGAEKTRTDLNVAVRRQLLNNRLTVRLGTDVPLGGGNQGSTGQNQAGVSAFAGDVSVEYNVLANGRIRLQAFRNNAYGDIDGQFVRTGASLIFQRDYRDLADLFRGIDKEVKEEVKLESRRRRQDRRANRDSTNAAPNAPRRDSTRLRPVTARPDSARRTSARSATARPDSTRR</sequence>
<comment type="caution">
    <text evidence="8">The sequence shown here is derived from an EMBL/GenBank/DDBJ whole genome shotgun (WGS) entry which is preliminary data.</text>
</comment>
<feature type="region of interest" description="Disordered" evidence="5">
    <location>
        <begin position="1773"/>
        <end position="1832"/>
    </location>
</feature>
<dbReference type="PANTHER" id="PTHR36985">
    <property type="entry name" value="TRANSLOCATION AND ASSEMBLY MODULE SUBUNIT TAMB"/>
    <property type="match status" value="1"/>
</dbReference>
<comment type="subcellular location">
    <subcellularLocation>
        <location evidence="1">Membrane</location>
        <topology evidence="1">Single-pass membrane protein</topology>
    </subcellularLocation>
</comment>
<evidence type="ECO:0000256" key="2">
    <source>
        <dbReference type="ARBA" id="ARBA00022692"/>
    </source>
</evidence>
<dbReference type="Pfam" id="PF04357">
    <property type="entry name" value="TamB"/>
    <property type="match status" value="1"/>
</dbReference>
<keyword evidence="4 6" id="KW-0472">Membrane</keyword>
<reference evidence="9" key="1">
    <citation type="journal article" date="2019" name="Int. J. Syst. Evol. Microbiol.">
        <title>The Global Catalogue of Microorganisms (GCM) 10K type strain sequencing project: providing services to taxonomists for standard genome sequencing and annotation.</title>
        <authorList>
            <consortium name="The Broad Institute Genomics Platform"/>
            <consortium name="The Broad Institute Genome Sequencing Center for Infectious Disease"/>
            <person name="Wu L."/>
            <person name="Ma J."/>
        </authorList>
    </citation>
    <scope>NUCLEOTIDE SEQUENCE [LARGE SCALE GENOMIC DNA]</scope>
    <source>
        <strain evidence="9">CGMCC 1.12990</strain>
    </source>
</reference>
<feature type="domain" description="Translocation and assembly module TamB C-terminal" evidence="7">
    <location>
        <begin position="1293"/>
        <end position="1755"/>
    </location>
</feature>
<accession>A0ABQ1WRU5</accession>
<protein>
    <recommendedName>
        <fullName evidence="7">Translocation and assembly module TamB C-terminal domain-containing protein</fullName>
    </recommendedName>
</protein>
<feature type="compositionally biased region" description="Low complexity" evidence="5">
    <location>
        <begin position="1820"/>
        <end position="1832"/>
    </location>
</feature>
<feature type="transmembrane region" description="Helical" evidence="6">
    <location>
        <begin position="7"/>
        <end position="30"/>
    </location>
</feature>
<evidence type="ECO:0000256" key="6">
    <source>
        <dbReference type="SAM" id="Phobius"/>
    </source>
</evidence>
<organism evidence="8 9">
    <name type="scientific">Hymenobacter glacieicola</name>
    <dbReference type="NCBI Taxonomy" id="1562124"/>
    <lineage>
        <taxon>Bacteria</taxon>
        <taxon>Pseudomonadati</taxon>
        <taxon>Bacteroidota</taxon>
        <taxon>Cytophagia</taxon>
        <taxon>Cytophagales</taxon>
        <taxon>Hymenobacteraceae</taxon>
        <taxon>Hymenobacter</taxon>
    </lineage>
</organism>
<dbReference type="PANTHER" id="PTHR36985:SF1">
    <property type="entry name" value="TRANSLOCATION AND ASSEMBLY MODULE SUBUNIT TAMB"/>
    <property type="match status" value="1"/>
</dbReference>
<proteinExistence type="predicted"/>
<evidence type="ECO:0000313" key="8">
    <source>
        <dbReference type="EMBL" id="GGG38611.1"/>
    </source>
</evidence>
<dbReference type="RefSeq" id="WP_188557066.1">
    <property type="nucleotide sequence ID" value="NZ_BMGS01000003.1"/>
</dbReference>
<keyword evidence="9" id="KW-1185">Reference proteome</keyword>
<evidence type="ECO:0000256" key="5">
    <source>
        <dbReference type="SAM" id="MobiDB-lite"/>
    </source>
</evidence>
<evidence type="ECO:0000259" key="7">
    <source>
        <dbReference type="Pfam" id="PF04357"/>
    </source>
</evidence>
<name>A0ABQ1WRU5_9BACT</name>
<dbReference type="EMBL" id="BMGS01000003">
    <property type="protein sequence ID" value="GGG38611.1"/>
    <property type="molecule type" value="Genomic_DNA"/>
</dbReference>
<dbReference type="InterPro" id="IPR007452">
    <property type="entry name" value="TamB_C"/>
</dbReference>
<keyword evidence="2 6" id="KW-0812">Transmembrane</keyword>
<dbReference type="Proteomes" id="UP000601361">
    <property type="component" value="Unassembled WGS sequence"/>
</dbReference>
<evidence type="ECO:0000256" key="4">
    <source>
        <dbReference type="ARBA" id="ARBA00023136"/>
    </source>
</evidence>
<keyword evidence="3 6" id="KW-1133">Transmembrane helix</keyword>